<dbReference type="eggNOG" id="ENOG502SEZW">
    <property type="taxonomic scope" value="Eukaryota"/>
</dbReference>
<dbReference type="WBParaSite" id="Csp11.Scaffold629.g10737.t1">
    <property type="protein sequence ID" value="Csp11.Scaffold629.g10737.t1"/>
    <property type="gene ID" value="Csp11.Scaffold629.g10737"/>
</dbReference>
<protein>
    <submittedName>
        <fullName evidence="2">Mitochondrial protein M19</fullName>
    </submittedName>
</protein>
<dbReference type="Proteomes" id="UP000095282">
    <property type="component" value="Unplaced"/>
</dbReference>
<sequence length="127" mass="14692">MSVPSASRHLYKQYVRIAAKWPKDANKAPERDFANFLSKEVERQFKQAPPPSSTAICEKRLQALDQLLNNEIKKKYPNEYTSGVFGMRLEDLQMASSEENRKQMGLKPKESIFKKMFRAVVPEKKKA</sequence>
<dbReference type="Pfam" id="PF20180">
    <property type="entry name" value="UQCC2_CBP6"/>
    <property type="match status" value="1"/>
</dbReference>
<keyword evidence="1" id="KW-1185">Reference proteome</keyword>
<dbReference type="AlphaFoldDB" id="A0A1I7TQE3"/>
<proteinExistence type="predicted"/>
<reference evidence="2" key="1">
    <citation type="submission" date="2016-11" db="UniProtKB">
        <authorList>
            <consortium name="WormBaseParasite"/>
        </authorList>
    </citation>
    <scope>IDENTIFICATION</scope>
</reference>
<evidence type="ECO:0000313" key="1">
    <source>
        <dbReference type="Proteomes" id="UP000095282"/>
    </source>
</evidence>
<evidence type="ECO:0000313" key="2">
    <source>
        <dbReference type="WBParaSite" id="Csp11.Scaffold629.g10737.t1"/>
    </source>
</evidence>
<organism evidence="1 2">
    <name type="scientific">Caenorhabditis tropicalis</name>
    <dbReference type="NCBI Taxonomy" id="1561998"/>
    <lineage>
        <taxon>Eukaryota</taxon>
        <taxon>Metazoa</taxon>
        <taxon>Ecdysozoa</taxon>
        <taxon>Nematoda</taxon>
        <taxon>Chromadorea</taxon>
        <taxon>Rhabditida</taxon>
        <taxon>Rhabditina</taxon>
        <taxon>Rhabditomorpha</taxon>
        <taxon>Rhabditoidea</taxon>
        <taxon>Rhabditidae</taxon>
        <taxon>Peloderinae</taxon>
        <taxon>Caenorhabditis</taxon>
    </lineage>
</organism>
<name>A0A1I7TQE3_9PELO</name>
<accession>A0A1I7TQE3</accession>